<dbReference type="GO" id="GO:0006013">
    <property type="term" value="P:mannose metabolic process"/>
    <property type="evidence" value="ECO:0007669"/>
    <property type="project" value="InterPro"/>
</dbReference>
<evidence type="ECO:0000256" key="6">
    <source>
        <dbReference type="ARBA" id="ARBA00023034"/>
    </source>
</evidence>
<evidence type="ECO:0000256" key="5">
    <source>
        <dbReference type="ARBA" id="ARBA00022989"/>
    </source>
</evidence>
<dbReference type="GO" id="GO:0000139">
    <property type="term" value="C:Golgi membrane"/>
    <property type="evidence" value="ECO:0007669"/>
    <property type="project" value="UniProtKB-SubCell"/>
</dbReference>
<comment type="caution">
    <text evidence="12">The sequence shown here is derived from an EMBL/GenBank/DDBJ whole genome shotgun (WGS) entry which is preliminary data.</text>
</comment>
<keyword evidence="6" id="KW-0333">Golgi apparatus</keyword>
<evidence type="ECO:0000259" key="11">
    <source>
        <dbReference type="SMART" id="SM00872"/>
    </source>
</evidence>
<evidence type="ECO:0000256" key="10">
    <source>
        <dbReference type="ARBA" id="ARBA00093232"/>
    </source>
</evidence>
<sequence>MKLCRTGWGIDSTDSWSSVNPFARKYIPEEITPWNLVERATTLLDQYRKKAQLYRSNVLLVPLGDDFRYTTSDEWDAQFNNYQRLFDYMNENKLFHVDVTFGTLTDYFNSLRNDLDIDQLPSLSGDFFTYADKNEDYWSGYYTSRPFYKRLDRVLIDALRGVEVILSIAWAYGFYHLVEGNFEKRITEARQWHSLFQHHDAVHLLRTSEDLILEPESVYLTLDQIRSHHTSIDDKQVLSFSDNDNFKRVVIYNSLPRKRERVQTLFVSTSFVKVTDSYGEPIQSQISPIWTEAATFSYEHYELSFVVTVAGFGLNTYLIHSVKSDNKLPSHVNIANITLFNAKNQPYRVPGFENIKIVSSPQEFSIRQRPEISAHFSKSGLLKSLQTGDTTASVDVEFVTYETDTGGAYLFIPNKPDPDPIYTTDDHVIHLITGPILSRVFIQLPQMIKRQKFSKLPTQANYYPLPSVGYIQDNQMRLTVVTGQPLGAASMASGQFEIMQDRRLIQEDHRGLGQGVTDNLLTNHLFMFVLEKKKPSCSSSSVNHPAGVLSVGGLLASEKVLHPLIAMHPNSSSSDSDYDYKDHFTPLSYDLPIDLTVANLCVFSIPESYSRGIGIILHR</sequence>
<evidence type="ECO:0000256" key="1">
    <source>
        <dbReference type="ARBA" id="ARBA00004323"/>
    </source>
</evidence>
<dbReference type="InterPro" id="IPR015341">
    <property type="entry name" value="Glyco_hydro_38_cen"/>
</dbReference>
<evidence type="ECO:0000313" key="13">
    <source>
        <dbReference type="Proteomes" id="UP000729913"/>
    </source>
</evidence>
<gene>
    <name evidence="12" type="ORF">G9C98_000213</name>
</gene>
<dbReference type="EC" id="3.2.1.114" evidence="9"/>
<organism evidence="12 13">
    <name type="scientific">Cotesia typhae</name>
    <dbReference type="NCBI Taxonomy" id="2053667"/>
    <lineage>
        <taxon>Eukaryota</taxon>
        <taxon>Metazoa</taxon>
        <taxon>Ecdysozoa</taxon>
        <taxon>Arthropoda</taxon>
        <taxon>Hexapoda</taxon>
        <taxon>Insecta</taxon>
        <taxon>Pterygota</taxon>
        <taxon>Neoptera</taxon>
        <taxon>Endopterygota</taxon>
        <taxon>Hymenoptera</taxon>
        <taxon>Apocrita</taxon>
        <taxon>Ichneumonoidea</taxon>
        <taxon>Braconidae</taxon>
        <taxon>Microgastrinae</taxon>
        <taxon>Cotesia</taxon>
    </lineage>
</organism>
<dbReference type="OrthoDB" id="10261055at2759"/>
<dbReference type="AlphaFoldDB" id="A0A8J5R590"/>
<keyword evidence="7" id="KW-0472">Membrane</keyword>
<protein>
    <recommendedName>
        <fullName evidence="9">mannosyl-oligosaccharide 1,3-1,6-alpha-mannosidase</fullName>
        <ecNumber evidence="9">3.2.1.114</ecNumber>
    </recommendedName>
</protein>
<keyword evidence="13" id="KW-1185">Reference proteome</keyword>
<dbReference type="PANTHER" id="PTHR11607">
    <property type="entry name" value="ALPHA-MANNOSIDASE"/>
    <property type="match status" value="1"/>
</dbReference>
<dbReference type="EMBL" id="JAAOIC020000003">
    <property type="protein sequence ID" value="KAG8042222.1"/>
    <property type="molecule type" value="Genomic_DNA"/>
</dbReference>
<dbReference type="GO" id="GO:0004572">
    <property type="term" value="F:mannosyl-oligosaccharide 1,3-1,6-alpha-mannosidase activity"/>
    <property type="evidence" value="ECO:0007669"/>
    <property type="project" value="UniProtKB-EC"/>
</dbReference>
<name>A0A8J5R590_9HYME</name>
<feature type="domain" description="Glycoside hydrolase family 38 central" evidence="11">
    <location>
        <begin position="136"/>
        <end position="204"/>
    </location>
</feature>
<accession>A0A8J5R590</accession>
<reference evidence="12" key="1">
    <citation type="submission" date="2020-03" db="EMBL/GenBank/DDBJ databases">
        <authorList>
            <person name="Chebbi M.A."/>
            <person name="Drezen J.M."/>
        </authorList>
    </citation>
    <scope>NUCLEOTIDE SEQUENCE</scope>
    <source>
        <tissue evidence="12">Whole body</tissue>
    </source>
</reference>
<evidence type="ECO:0000313" key="12">
    <source>
        <dbReference type="EMBL" id="KAG8042222.1"/>
    </source>
</evidence>
<evidence type="ECO:0000256" key="8">
    <source>
        <dbReference type="ARBA" id="ARBA00023157"/>
    </source>
</evidence>
<dbReference type="Pfam" id="PF07748">
    <property type="entry name" value="Glyco_hydro_38C"/>
    <property type="match status" value="1"/>
</dbReference>
<comment type="subcellular location">
    <subcellularLocation>
        <location evidence="1">Golgi apparatus membrane</location>
        <topology evidence="1">Single-pass type II membrane protein</topology>
    </subcellularLocation>
</comment>
<keyword evidence="5" id="KW-1133">Transmembrane helix</keyword>
<dbReference type="Pfam" id="PF01074">
    <property type="entry name" value="Glyco_hydro_38N"/>
    <property type="match status" value="1"/>
</dbReference>
<evidence type="ECO:0000256" key="3">
    <source>
        <dbReference type="ARBA" id="ARBA00022692"/>
    </source>
</evidence>
<proteinExistence type="predicted"/>
<evidence type="ECO:0000256" key="2">
    <source>
        <dbReference type="ARBA" id="ARBA00004922"/>
    </source>
</evidence>
<evidence type="ECO:0000256" key="9">
    <source>
        <dbReference type="ARBA" id="ARBA00066412"/>
    </source>
</evidence>
<dbReference type="SMART" id="SM00872">
    <property type="entry name" value="Alpha-mann_mid"/>
    <property type="match status" value="1"/>
</dbReference>
<comment type="pathway">
    <text evidence="2">Protein modification; protein glycosylation.</text>
</comment>
<keyword evidence="8" id="KW-1015">Disulfide bond</keyword>
<comment type="catalytic activity">
    <reaction evidence="10">
        <text>N(4)-{beta-D-GlcNAc-(1-&gt;2)-alpha-D-Man-(1-&gt;3)-[alpha-D-Man-(1-&gt;3)-[alpha-D-Man-(1-&gt;6)]-alpha-D-Man-(1-&gt;6)]-beta-D-Man-(1-&gt;4)-beta-D-GlcNAc-(1-&gt;4)-beta-D-GlcNAc}-L-asparaginyl-[protein] + 2 H2O = 2 alpha-D-mannopyranose + an N(4)-{beta-D-GlcNAc-(1-&gt;2)-alpha-D-Man-(1-&gt;3)-[alpha-D-Man-(1-&gt;6)]-beta-D-Man-(1-&gt;4)-beta-D-GlcNAc-(1-&gt;4)-beta-D-GlcNAc}-L-asparaginyl-[protein]</text>
        <dbReference type="Rhea" id="RHEA:56052"/>
        <dbReference type="Rhea" id="RHEA-COMP:14368"/>
        <dbReference type="Rhea" id="RHEA-COMP:14369"/>
        <dbReference type="ChEBI" id="CHEBI:15377"/>
        <dbReference type="ChEBI" id="CHEBI:28729"/>
        <dbReference type="ChEBI" id="CHEBI:60615"/>
        <dbReference type="ChEBI" id="CHEBI:60625"/>
        <dbReference type="EC" id="3.2.1.114"/>
    </reaction>
</comment>
<dbReference type="InterPro" id="IPR050843">
    <property type="entry name" value="Glycosyl_Hydrlase_38"/>
</dbReference>
<dbReference type="Proteomes" id="UP000729913">
    <property type="component" value="Unassembled WGS sequence"/>
</dbReference>
<dbReference type="InterPro" id="IPR011682">
    <property type="entry name" value="Glyco_hydro_38_C"/>
</dbReference>
<keyword evidence="3" id="KW-0812">Transmembrane</keyword>
<evidence type="ECO:0000256" key="7">
    <source>
        <dbReference type="ARBA" id="ARBA00023136"/>
    </source>
</evidence>
<dbReference type="GO" id="GO:0006491">
    <property type="term" value="P:N-glycan processing"/>
    <property type="evidence" value="ECO:0007669"/>
    <property type="project" value="TreeGrafter"/>
</dbReference>
<dbReference type="Pfam" id="PF09261">
    <property type="entry name" value="Alpha-mann_mid"/>
    <property type="match status" value="1"/>
</dbReference>
<evidence type="ECO:0000256" key="4">
    <source>
        <dbReference type="ARBA" id="ARBA00022968"/>
    </source>
</evidence>
<keyword evidence="4" id="KW-0735">Signal-anchor</keyword>
<reference evidence="12" key="2">
    <citation type="submission" date="2021-04" db="EMBL/GenBank/DDBJ databases">
        <title>Genome-wide patterns of bracovirus chromosomal integration into multiple host tissues during parasitism.</title>
        <authorList>
            <person name="Chebbi M.A.C."/>
        </authorList>
    </citation>
    <scope>NUCLEOTIDE SEQUENCE</scope>
    <source>
        <tissue evidence="12">Whole body</tissue>
    </source>
</reference>
<dbReference type="InterPro" id="IPR000602">
    <property type="entry name" value="Glyco_hydro_38_N"/>
</dbReference>
<dbReference type="PANTHER" id="PTHR11607:SF3">
    <property type="entry name" value="LYSOSOMAL ALPHA-MANNOSIDASE"/>
    <property type="match status" value="1"/>
</dbReference>
<dbReference type="FunFam" id="2.60.40.1180:FF:000019">
    <property type="entry name" value="Alpha-mannosidase 2"/>
    <property type="match status" value="1"/>
</dbReference>